<feature type="domain" description="LXG" evidence="4">
    <location>
        <begin position="1"/>
        <end position="235"/>
    </location>
</feature>
<dbReference type="EMBL" id="JBHSAO010000011">
    <property type="protein sequence ID" value="MFC4025270.1"/>
    <property type="molecule type" value="Genomic_DNA"/>
</dbReference>
<dbReference type="Pfam" id="PF04740">
    <property type="entry name" value="LXG"/>
    <property type="match status" value="1"/>
</dbReference>
<protein>
    <submittedName>
        <fullName evidence="5">LXG domain-containing protein</fullName>
    </submittedName>
</protein>
<evidence type="ECO:0000259" key="4">
    <source>
        <dbReference type="PROSITE" id="PS51756"/>
    </source>
</evidence>
<keyword evidence="3" id="KW-0812">Transmembrane</keyword>
<proteinExistence type="inferred from homology"/>
<evidence type="ECO:0000313" key="5">
    <source>
        <dbReference type="EMBL" id="MFC4025270.1"/>
    </source>
</evidence>
<comment type="caution">
    <text evidence="5">The sequence shown here is derived from an EMBL/GenBank/DDBJ whole genome shotgun (WGS) entry which is preliminary data.</text>
</comment>
<keyword evidence="2" id="KW-0175">Coiled coil</keyword>
<sequence>MKTLDVMSLESGIERIVAKLDQQKEQMSEIESAIGHFISQDSSFKGKGGQSIRAFYQDAHQTFLAFYQQMIGTYASTLKNIKNELQLLEPAQNGVIQEGFLQQDVENGLNQARDMVIELTNESNQAIQRVQDIISLPQLKDDTFLQQVNFARQQKDQTVEKLIEFDQSQSSSLDPIDQDIQMMNQYIQQIHGLFSSGRIAIDTYQPNTGYNPHVATNRGAMDPYDALMNHPRFVENGVEASDTVNGYRPEWDPTPTLGVNFDQWREQPVNAATNLGMFAATAYGASKNVNLARQGYGVTRTNYTTAQGDRRVRVNVDRPELNNIKKRTYSGANATNYTKLYKQVDPLTNVKESFKFASNKIGYIGVGTTVVGDIVHGIQRNDSATEIAGNVTGDVAVAGVSIAGSAYAGAKAGALAGTFIGGPVGVAVGAVVGAAAGIVVTTLLSDMKFMDVDNDGKSDSIGDAIKKGTTGIMNKIGSWFD</sequence>
<evidence type="ECO:0000256" key="2">
    <source>
        <dbReference type="SAM" id="Coils"/>
    </source>
</evidence>
<gene>
    <name evidence="5" type="ORF">ACFOUV_15850</name>
</gene>
<keyword evidence="3" id="KW-0472">Membrane</keyword>
<name>A0ABV8H319_9BACI</name>
<accession>A0ABV8H319</accession>
<reference evidence="6" key="1">
    <citation type="journal article" date="2019" name="Int. J. Syst. Evol. Microbiol.">
        <title>The Global Catalogue of Microorganisms (GCM) 10K type strain sequencing project: providing services to taxonomists for standard genome sequencing and annotation.</title>
        <authorList>
            <consortium name="The Broad Institute Genomics Platform"/>
            <consortium name="The Broad Institute Genome Sequencing Center for Infectious Disease"/>
            <person name="Wu L."/>
            <person name="Ma J."/>
        </authorList>
    </citation>
    <scope>NUCLEOTIDE SEQUENCE [LARGE SCALE GENOMIC DNA]</scope>
    <source>
        <strain evidence="6">IBRC-M 10703</strain>
    </source>
</reference>
<dbReference type="RefSeq" id="WP_379497757.1">
    <property type="nucleotide sequence ID" value="NZ_JBHSAO010000011.1"/>
</dbReference>
<dbReference type="PROSITE" id="PS51756">
    <property type="entry name" value="LXG"/>
    <property type="match status" value="1"/>
</dbReference>
<evidence type="ECO:0000313" key="6">
    <source>
        <dbReference type="Proteomes" id="UP001595772"/>
    </source>
</evidence>
<dbReference type="InterPro" id="IPR006829">
    <property type="entry name" value="LXG_dom"/>
</dbReference>
<dbReference type="Proteomes" id="UP001595772">
    <property type="component" value="Unassembled WGS sequence"/>
</dbReference>
<evidence type="ECO:0000256" key="1">
    <source>
        <dbReference type="ARBA" id="ARBA00034117"/>
    </source>
</evidence>
<keyword evidence="6" id="KW-1185">Reference proteome</keyword>
<feature type="coiled-coil region" evidence="2">
    <location>
        <begin position="6"/>
        <end position="33"/>
    </location>
</feature>
<organism evidence="5 6">
    <name type="scientific">Oceanobacillus longus</name>
    <dbReference type="NCBI Taxonomy" id="930120"/>
    <lineage>
        <taxon>Bacteria</taxon>
        <taxon>Bacillati</taxon>
        <taxon>Bacillota</taxon>
        <taxon>Bacilli</taxon>
        <taxon>Bacillales</taxon>
        <taxon>Bacillaceae</taxon>
        <taxon>Oceanobacillus</taxon>
    </lineage>
</organism>
<comment type="similarity">
    <text evidence="1">In the N-terminal section; belongs to the LXG family.</text>
</comment>
<keyword evidence="3" id="KW-1133">Transmembrane helix</keyword>
<feature type="transmembrane region" description="Helical" evidence="3">
    <location>
        <begin position="424"/>
        <end position="444"/>
    </location>
</feature>
<evidence type="ECO:0000256" key="3">
    <source>
        <dbReference type="SAM" id="Phobius"/>
    </source>
</evidence>